<gene>
    <name evidence="1" type="ORF">BHAMNSH16_11220</name>
</gene>
<dbReference type="Proteomes" id="UP000264880">
    <property type="component" value="Chromosome"/>
</dbReference>
<evidence type="ECO:0000313" key="1">
    <source>
        <dbReference type="EMBL" id="ASJ22174.1"/>
    </source>
</evidence>
<evidence type="ECO:0000313" key="2">
    <source>
        <dbReference type="Proteomes" id="UP000264880"/>
    </source>
</evidence>
<sequence length="419" mass="48158">MFKYFISIIVIYIICINIIYAQTSSSDIQNFYASYLNSKGLNSPDIVNWVLQNKYLEQFFEGAKNYINNINPDDWNKVISDPSLISLYTENEYAVLMMAGPEYLYNTYAFNLGISSLVMDKLKRKAFFNAASGDNYGLVIPMHFPLGTIGIGTYVNMTYETFTKYEKYDNNLVNLINSIDRVALPYVQIFSSINAWTAPLSIGLRVAFMPGYSDLFKPFITDIYVEALGVHTGLDLKFYIYRNKYIFLDMRTDFNFDYGTLELSYKNSSSYQSVYADHSINTGAFITSDANLKNKWISFAATPKIVFGFKPQGKVPYIDYFAIYGSVGVDLVYSTLDLMGKFSLNTIKSILPNSTIYDFYTDLPSFELKNSYFYYDIRFGLTIDIFYQSISIEYALYSKSFSFTFVPFVYKFVGEPKNN</sequence>
<organism evidence="1 2">
    <name type="scientific">Brachyspira hampsonii</name>
    <dbReference type="NCBI Taxonomy" id="1287055"/>
    <lineage>
        <taxon>Bacteria</taxon>
        <taxon>Pseudomonadati</taxon>
        <taxon>Spirochaetota</taxon>
        <taxon>Spirochaetia</taxon>
        <taxon>Brachyspirales</taxon>
        <taxon>Brachyspiraceae</taxon>
        <taxon>Brachyspira</taxon>
    </lineage>
</organism>
<protein>
    <submittedName>
        <fullName evidence="1">Uncharacterized protein</fullName>
    </submittedName>
</protein>
<dbReference type="KEGG" id="bhp:BHAMNSH16_11220"/>
<dbReference type="AlphaFoldDB" id="A0AAC9TVR1"/>
<dbReference type="EMBL" id="CP019914">
    <property type="protein sequence ID" value="ASJ22174.1"/>
    <property type="molecule type" value="Genomic_DNA"/>
</dbReference>
<accession>A0AAC9TVR1</accession>
<name>A0AAC9TVR1_9SPIR</name>
<proteinExistence type="predicted"/>
<reference evidence="1 2" key="1">
    <citation type="submission" date="2017-02" db="EMBL/GenBank/DDBJ databases">
        <title>Complete genome sequence of Brachyspira hampsonii genomovar I strain NSH-16 (ATCC BAA-2463).</title>
        <authorList>
            <person name="Mirajkar N.S."/>
            <person name="Gebhart C.J."/>
        </authorList>
    </citation>
    <scope>NUCLEOTIDE SEQUENCE [LARGE SCALE GENOMIC DNA]</scope>
    <source>
        <strain evidence="1 2">NSH-16</strain>
    </source>
</reference>
<dbReference type="RefSeq" id="WP_008728705.1">
    <property type="nucleotide sequence ID" value="NZ_CP019914.1"/>
</dbReference>
<keyword evidence="2" id="KW-1185">Reference proteome</keyword>